<sequence>ILISSTCLSSLKTPIHTSQSDANYYHGQDQRAVKRNQRQNRGPPQDWKGYGEIAKQLSENRSTVEAIVRKWKRLKTTVSLPRTGAPCKISSRGVSLIRKKVLLLKSSRVQARLKFANDLLDDPEEPWKMVMLSN</sequence>
<dbReference type="InterPro" id="IPR036388">
    <property type="entry name" value="WH-like_DNA-bd_sf"/>
</dbReference>
<organism evidence="1">
    <name type="scientific">Nothobranchius rachovii</name>
    <name type="common">bluefin notho</name>
    <dbReference type="NCBI Taxonomy" id="451742"/>
    <lineage>
        <taxon>Eukaryota</taxon>
        <taxon>Metazoa</taxon>
        <taxon>Chordata</taxon>
        <taxon>Craniata</taxon>
        <taxon>Vertebrata</taxon>
        <taxon>Euteleostomi</taxon>
        <taxon>Actinopterygii</taxon>
        <taxon>Neopterygii</taxon>
        <taxon>Teleostei</taxon>
        <taxon>Neoteleostei</taxon>
        <taxon>Acanthomorphata</taxon>
        <taxon>Ovalentaria</taxon>
        <taxon>Atherinomorphae</taxon>
        <taxon>Cyprinodontiformes</taxon>
        <taxon>Nothobranchiidae</taxon>
        <taxon>Nothobranchius</taxon>
    </lineage>
</organism>
<dbReference type="AlphaFoldDB" id="A0A1A8R991"/>
<evidence type="ECO:0000313" key="1">
    <source>
        <dbReference type="EMBL" id="SBS01963.1"/>
    </source>
</evidence>
<gene>
    <name evidence="1" type="primary">Nfu_g_1_025539</name>
</gene>
<accession>A0A1A8R991</accession>
<protein>
    <submittedName>
        <fullName evidence="1">Uncharacterized protein</fullName>
    </submittedName>
</protein>
<dbReference type="EMBL" id="HAEH01015144">
    <property type="protein sequence ID" value="SBS01963.1"/>
    <property type="molecule type" value="Transcribed_RNA"/>
</dbReference>
<reference evidence="1" key="1">
    <citation type="submission" date="2016-05" db="EMBL/GenBank/DDBJ databases">
        <authorList>
            <person name="Lavstsen T."/>
            <person name="Jespersen J.S."/>
        </authorList>
    </citation>
    <scope>NUCLEOTIDE SEQUENCE</scope>
    <source>
        <tissue evidence="1">Brain</tissue>
    </source>
</reference>
<dbReference type="Gene3D" id="1.10.10.10">
    <property type="entry name" value="Winged helix-like DNA-binding domain superfamily/Winged helix DNA-binding domain"/>
    <property type="match status" value="1"/>
</dbReference>
<reference evidence="1" key="2">
    <citation type="submission" date="2016-06" db="EMBL/GenBank/DDBJ databases">
        <title>The genome of a short-lived fish provides insights into sex chromosome evolution and the genetic control of aging.</title>
        <authorList>
            <person name="Reichwald K."/>
            <person name="Felder M."/>
            <person name="Petzold A."/>
            <person name="Koch P."/>
            <person name="Groth M."/>
            <person name="Platzer M."/>
        </authorList>
    </citation>
    <scope>NUCLEOTIDE SEQUENCE</scope>
    <source>
        <tissue evidence="1">Brain</tissue>
    </source>
</reference>
<feature type="non-terminal residue" evidence="1">
    <location>
        <position position="1"/>
    </location>
</feature>
<proteinExistence type="predicted"/>
<name>A0A1A8R991_9TELE</name>